<evidence type="ECO:0000313" key="3">
    <source>
        <dbReference type="EMBL" id="OAA59876.1"/>
    </source>
</evidence>
<protein>
    <submittedName>
        <fullName evidence="3">Mannosyltransferase 1, CMT1</fullName>
    </submittedName>
</protein>
<feature type="transmembrane region" description="Helical" evidence="2">
    <location>
        <begin position="119"/>
        <end position="145"/>
    </location>
</feature>
<gene>
    <name evidence="3" type="ORF">SPI_06074</name>
</gene>
<dbReference type="STRING" id="1081102.A0A167SS06"/>
<dbReference type="EMBL" id="AZHD01000010">
    <property type="protein sequence ID" value="OAA59876.1"/>
    <property type="molecule type" value="Genomic_DNA"/>
</dbReference>
<reference evidence="3 4" key="1">
    <citation type="journal article" date="2016" name="Genome Biol. Evol.">
        <title>Divergent and convergent evolution of fungal pathogenicity.</title>
        <authorList>
            <person name="Shang Y."/>
            <person name="Xiao G."/>
            <person name="Zheng P."/>
            <person name="Cen K."/>
            <person name="Zhan S."/>
            <person name="Wang C."/>
        </authorList>
    </citation>
    <scope>NUCLEOTIDE SEQUENCE [LARGE SCALE GENOMIC DNA]</scope>
    <source>
        <strain evidence="3 4">RCEF 264</strain>
    </source>
</reference>
<accession>A0A167SS06</accession>
<organism evidence="3 4">
    <name type="scientific">Niveomyces insectorum RCEF 264</name>
    <dbReference type="NCBI Taxonomy" id="1081102"/>
    <lineage>
        <taxon>Eukaryota</taxon>
        <taxon>Fungi</taxon>
        <taxon>Dikarya</taxon>
        <taxon>Ascomycota</taxon>
        <taxon>Pezizomycotina</taxon>
        <taxon>Sordariomycetes</taxon>
        <taxon>Hypocreomycetidae</taxon>
        <taxon>Hypocreales</taxon>
        <taxon>Cordycipitaceae</taxon>
        <taxon>Niveomyces</taxon>
    </lineage>
</organism>
<sequence>MRLSSDDDRMAFLAPRASMSPPLPSPSPLSRRSSPSPSPSFLSYDDDLETGPFFDKPAFSDHILSISSPSLASSVFSDRLSPSRASRASRASCTCWSRLQRVVACLVAAHRSRRRRSGAYRACLTFLKVVVHLCVALFVLTPILAPSYTHPPAHYRELAARCHATASLYDRTGCANPHNQQVFISVSLWDEGGRLADGRWGGALVELVSLLGPTNVFVSIYENDSGAAGAAALARLRDRLESLGSRHALVYDDHVPLDAFPTVVLPDGSHRTKRIAYLAAIRNRALQPLDTLGAVNGTHFDKVLFLNDVAFRPIDAAQLLFSTGGPSSPGSNNNNNSYSNNSNNNNGGGGNYLAACALDWKRPFAFYDIFAQRDAEGYSNGVPIFPIFSGAGRGLSRAAMRAQSDAVPVQGCWGGMVAMQAAYVQNRQDGLPWPSFQNSADHVVNPAQPNASAAAVYAAAHGGQPAPVRFRYEPELYVEGCECCLFLADAAAAAKATAAATATGGQQSLPVVVNPYVRVAYHWQRLPWVRIIQRWERLLVLPQAIATRLTRRLPTYNPHRTVAAGTPFVEEVWDPDRNVWTRKTRAGRTGLFCNVREMQLLTVGPRTGDENWEHVPVPPGQKLYFPT</sequence>
<dbReference type="InterPro" id="IPR021047">
    <property type="entry name" value="Mannosyltransferase_CMT1"/>
</dbReference>
<dbReference type="PANTHER" id="PTHR34144">
    <property type="entry name" value="CHROMOSOME 8, WHOLE GENOME SHOTGUN SEQUENCE"/>
    <property type="match status" value="1"/>
</dbReference>
<proteinExistence type="predicted"/>
<name>A0A167SS06_9HYPO</name>
<feature type="compositionally biased region" description="Low complexity" evidence="1">
    <location>
        <begin position="28"/>
        <end position="41"/>
    </location>
</feature>
<evidence type="ECO:0000256" key="1">
    <source>
        <dbReference type="SAM" id="MobiDB-lite"/>
    </source>
</evidence>
<comment type="caution">
    <text evidence="3">The sequence shown here is derived from an EMBL/GenBank/DDBJ whole genome shotgun (WGS) entry which is preliminary data.</text>
</comment>
<keyword evidence="4" id="KW-1185">Reference proteome</keyword>
<dbReference type="Pfam" id="PF11735">
    <property type="entry name" value="CAP59_mtransfer"/>
    <property type="match status" value="1"/>
</dbReference>
<dbReference type="GO" id="GO:0016757">
    <property type="term" value="F:glycosyltransferase activity"/>
    <property type="evidence" value="ECO:0007669"/>
    <property type="project" value="UniProtKB-KW"/>
</dbReference>
<feature type="region of interest" description="Disordered" evidence="1">
    <location>
        <begin position="1"/>
        <end position="41"/>
    </location>
</feature>
<keyword evidence="3" id="KW-0808">Transferase</keyword>
<dbReference type="PANTHER" id="PTHR34144:SF8">
    <property type="entry name" value="GLYCOSYLTRANSFERASE FAMILY 69 PROTEIN"/>
    <property type="match status" value="1"/>
</dbReference>
<keyword evidence="2" id="KW-0812">Transmembrane</keyword>
<evidence type="ECO:0000256" key="2">
    <source>
        <dbReference type="SAM" id="Phobius"/>
    </source>
</evidence>
<dbReference type="AlphaFoldDB" id="A0A167SS06"/>
<keyword evidence="2" id="KW-1133">Transmembrane helix</keyword>
<dbReference type="OrthoDB" id="262547at2759"/>
<evidence type="ECO:0000313" key="4">
    <source>
        <dbReference type="Proteomes" id="UP000076874"/>
    </source>
</evidence>
<dbReference type="Proteomes" id="UP000076874">
    <property type="component" value="Unassembled WGS sequence"/>
</dbReference>
<keyword evidence="3" id="KW-0328">Glycosyltransferase</keyword>
<feature type="compositionally biased region" description="Basic and acidic residues" evidence="1">
    <location>
        <begin position="1"/>
        <end position="10"/>
    </location>
</feature>
<keyword evidence="2" id="KW-0472">Membrane</keyword>